<keyword evidence="6 11" id="KW-0472">Membrane</keyword>
<comment type="similarity">
    <text evidence="8">Belongs to the SLP1 family.</text>
</comment>
<evidence type="ECO:0000256" key="8">
    <source>
        <dbReference type="ARBA" id="ARBA00061226"/>
    </source>
</evidence>
<keyword evidence="4" id="KW-0256">Endoplasmic reticulum</keyword>
<dbReference type="SUPFAM" id="SSF49785">
    <property type="entry name" value="Galactose-binding domain-like"/>
    <property type="match status" value="1"/>
</dbReference>
<sequence length="537" mass="61293">MPTTSTEVLTEVSSSLPVSLLSSSSPILDGTIYEVDDSELQDLEIDVSIEFSNGSNRTSNAPQNQSNLTLDDCHFMSFEEWKKQKTDGTNDKEEKSTNYTVNIKNESSSITSDLAIHIENITTPQSKASKEDQGKVYKDKFNYASADCAATVVKTNSLASGAMSILVENKDSYLLNQCSSPNKFVIIELCQDILVENVVIGNFEFFSSMFRDVRISVSDRFPATNWRVLGDFEAENIRDIQTFKIQNPLIWARYLKLEIISHYGNEFYCPISIVRVHGKTMMEEFKEGEVPLESNVPEVEPELTIDLEDLDETASIDEECRVVLPHLRLNEFLKYINTTGNDYCEVTAEPGTTQTIEIQTTQESIYKNIMKRLSLLESNASLSLLYIEEQSKLLSGAFTSLERRQSNNYESLIESFNSTLHNQLLSFKKTYANMHNEYAKLFKMQEFNHKSLLNESKRKVEVLGSEITFHKRLSIFNSVLLACLLVYVILTRDAYIDEMEVRGTSGKKKRRRDYFPAGLVNRTRRSDERIRGKRWNG</sequence>
<dbReference type="InterPro" id="IPR008979">
    <property type="entry name" value="Galactose-bd-like_sf"/>
</dbReference>
<proteinExistence type="inferred from homology"/>
<feature type="transmembrane region" description="Helical" evidence="11">
    <location>
        <begin position="473"/>
        <end position="490"/>
    </location>
</feature>
<keyword evidence="2 11" id="KW-0812">Transmembrane</keyword>
<feature type="domain" description="SUN" evidence="12">
    <location>
        <begin position="117"/>
        <end position="281"/>
    </location>
</feature>
<dbReference type="AlphaFoldDB" id="A0A1E4SDB0"/>
<evidence type="ECO:0000256" key="5">
    <source>
        <dbReference type="ARBA" id="ARBA00022989"/>
    </source>
</evidence>
<evidence type="ECO:0000256" key="6">
    <source>
        <dbReference type="ARBA" id="ARBA00023136"/>
    </source>
</evidence>
<dbReference type="PANTHER" id="PTHR12953:SF0">
    <property type="entry name" value="SUN DOMAIN-CONTAINING OSSIFICATION FACTOR"/>
    <property type="match status" value="1"/>
</dbReference>
<keyword evidence="14" id="KW-1185">Reference proteome</keyword>
<dbReference type="Gene3D" id="2.60.120.260">
    <property type="entry name" value="Galactose-binding domain-like"/>
    <property type="match status" value="1"/>
</dbReference>
<comment type="subcellular location">
    <subcellularLocation>
        <location evidence="1">Endoplasmic reticulum membrane</location>
        <topology evidence="1">Single-pass type I membrane protein</topology>
    </subcellularLocation>
</comment>
<dbReference type="EMBL" id="KV453915">
    <property type="protein sequence ID" value="ODV77458.1"/>
    <property type="molecule type" value="Genomic_DNA"/>
</dbReference>
<dbReference type="STRING" id="984487.A0A1E4SDB0"/>
<dbReference type="PANTHER" id="PTHR12953">
    <property type="entry name" value="MEMBRANE PROTEIN CH1 RELATED"/>
    <property type="match status" value="1"/>
</dbReference>
<keyword evidence="3" id="KW-0732">Signal</keyword>
<keyword evidence="5 11" id="KW-1133">Transmembrane helix</keyword>
<dbReference type="InterPro" id="IPR045120">
    <property type="entry name" value="Suco/Slp1-like"/>
</dbReference>
<evidence type="ECO:0000256" key="4">
    <source>
        <dbReference type="ARBA" id="ARBA00022824"/>
    </source>
</evidence>
<comment type="subunit">
    <text evidence="9">Interacts with EMP65.</text>
</comment>
<accession>A0A1E4SDB0</accession>
<evidence type="ECO:0000256" key="2">
    <source>
        <dbReference type="ARBA" id="ARBA00022692"/>
    </source>
</evidence>
<dbReference type="GO" id="GO:0005789">
    <property type="term" value="C:endoplasmic reticulum membrane"/>
    <property type="evidence" value="ECO:0007669"/>
    <property type="project" value="UniProtKB-SubCell"/>
</dbReference>
<dbReference type="GO" id="GO:0034975">
    <property type="term" value="P:protein folding in endoplasmic reticulum"/>
    <property type="evidence" value="ECO:0007669"/>
    <property type="project" value="TreeGrafter"/>
</dbReference>
<dbReference type="Proteomes" id="UP000094285">
    <property type="component" value="Unassembled WGS sequence"/>
</dbReference>
<evidence type="ECO:0000313" key="13">
    <source>
        <dbReference type="EMBL" id="ODV77458.1"/>
    </source>
</evidence>
<evidence type="ECO:0000256" key="10">
    <source>
        <dbReference type="ARBA" id="ARBA00075366"/>
    </source>
</evidence>
<dbReference type="RefSeq" id="XP_020062580.1">
    <property type="nucleotide sequence ID" value="XM_020210446.1"/>
</dbReference>
<gene>
    <name evidence="13" type="ORF">CANTADRAFT_55447</name>
</gene>
<evidence type="ECO:0000256" key="9">
    <source>
        <dbReference type="ARBA" id="ARBA00064635"/>
    </source>
</evidence>
<dbReference type="OrthoDB" id="266334at2759"/>
<name>A0A1E4SDB0_9ASCO</name>
<dbReference type="FunFam" id="2.60.120.260:FF:000099">
    <property type="entry name" value="Uncharacterized protein, isoform C"/>
    <property type="match status" value="1"/>
</dbReference>
<evidence type="ECO:0000256" key="11">
    <source>
        <dbReference type="SAM" id="Phobius"/>
    </source>
</evidence>
<dbReference type="PROSITE" id="PS51469">
    <property type="entry name" value="SUN"/>
    <property type="match status" value="1"/>
</dbReference>
<organism evidence="13 14">
    <name type="scientific">Suhomyces tanzawaensis NRRL Y-17324</name>
    <dbReference type="NCBI Taxonomy" id="984487"/>
    <lineage>
        <taxon>Eukaryota</taxon>
        <taxon>Fungi</taxon>
        <taxon>Dikarya</taxon>
        <taxon>Ascomycota</taxon>
        <taxon>Saccharomycotina</taxon>
        <taxon>Pichiomycetes</taxon>
        <taxon>Debaryomycetaceae</taxon>
        <taxon>Suhomyces</taxon>
    </lineage>
</organism>
<dbReference type="Pfam" id="PF07738">
    <property type="entry name" value="Sad1_UNC"/>
    <property type="match status" value="1"/>
</dbReference>
<evidence type="ECO:0000256" key="3">
    <source>
        <dbReference type="ARBA" id="ARBA00022729"/>
    </source>
</evidence>
<evidence type="ECO:0000256" key="7">
    <source>
        <dbReference type="ARBA" id="ARBA00023180"/>
    </source>
</evidence>
<evidence type="ECO:0000259" key="12">
    <source>
        <dbReference type="PROSITE" id="PS51469"/>
    </source>
</evidence>
<protein>
    <recommendedName>
        <fullName evidence="10">SUN-like protein 1</fullName>
    </recommendedName>
</protein>
<evidence type="ECO:0000313" key="14">
    <source>
        <dbReference type="Proteomes" id="UP000094285"/>
    </source>
</evidence>
<reference evidence="14" key="1">
    <citation type="submission" date="2016-05" db="EMBL/GenBank/DDBJ databases">
        <title>Comparative genomics of biotechnologically important yeasts.</title>
        <authorList>
            <consortium name="DOE Joint Genome Institute"/>
            <person name="Riley R."/>
            <person name="Haridas S."/>
            <person name="Wolfe K.H."/>
            <person name="Lopes M.R."/>
            <person name="Hittinger C.T."/>
            <person name="Goker M."/>
            <person name="Salamov A."/>
            <person name="Wisecaver J."/>
            <person name="Long T.M."/>
            <person name="Aerts A.L."/>
            <person name="Barry K."/>
            <person name="Choi C."/>
            <person name="Clum A."/>
            <person name="Coughlan A.Y."/>
            <person name="Deshpande S."/>
            <person name="Douglass A.P."/>
            <person name="Hanson S.J."/>
            <person name="Klenk H.-P."/>
            <person name="Labutti K."/>
            <person name="Lapidus A."/>
            <person name="Lindquist E."/>
            <person name="Lipzen A."/>
            <person name="Meier-Kolthoff J.P."/>
            <person name="Ohm R.A."/>
            <person name="Otillar R.P."/>
            <person name="Pangilinan J."/>
            <person name="Peng Y."/>
            <person name="Rokas A."/>
            <person name="Rosa C.A."/>
            <person name="Scheuner C."/>
            <person name="Sibirny A.A."/>
            <person name="Slot J.C."/>
            <person name="Stielow J.B."/>
            <person name="Sun H."/>
            <person name="Kurtzman C.P."/>
            <person name="Blackwell M."/>
            <person name="Grigoriev I.V."/>
            <person name="Jeffries T.W."/>
        </authorList>
    </citation>
    <scope>NUCLEOTIDE SEQUENCE [LARGE SCALE GENOMIC DNA]</scope>
    <source>
        <strain evidence="14">NRRL Y-17324</strain>
    </source>
</reference>
<keyword evidence="7" id="KW-0325">Glycoprotein</keyword>
<dbReference type="InterPro" id="IPR012919">
    <property type="entry name" value="SUN_dom"/>
</dbReference>
<dbReference type="GeneID" id="30984582"/>
<evidence type="ECO:0000256" key="1">
    <source>
        <dbReference type="ARBA" id="ARBA00004115"/>
    </source>
</evidence>